<evidence type="ECO:0000313" key="3">
    <source>
        <dbReference type="EMBL" id="PGG99265.1"/>
    </source>
</evidence>
<feature type="domain" description="HNH nuclease" evidence="1">
    <location>
        <begin position="126"/>
        <end position="201"/>
    </location>
</feature>
<dbReference type="Pfam" id="PF13391">
    <property type="entry name" value="HNH_2"/>
    <property type="match status" value="1"/>
</dbReference>
<reference evidence="3 4" key="1">
    <citation type="submission" date="2017-10" db="EMBL/GenBank/DDBJ databases">
        <title>Comparative genomics in systemic dimorphic fungi from Ajellomycetaceae.</title>
        <authorList>
            <person name="Munoz J.F."/>
            <person name="Mcewen J.G."/>
            <person name="Clay O.K."/>
            <person name="Cuomo C.A."/>
        </authorList>
    </citation>
    <scope>NUCLEOTIDE SEQUENCE [LARGE SCALE GENOMIC DNA]</scope>
    <source>
        <strain evidence="3 4">UAMH5409</strain>
    </source>
</reference>
<dbReference type="OrthoDB" id="2142759at2759"/>
<evidence type="ECO:0000259" key="2">
    <source>
        <dbReference type="Pfam" id="PF25324"/>
    </source>
</evidence>
<dbReference type="Pfam" id="PF25324">
    <property type="entry name" value="DUF7881"/>
    <property type="match status" value="1"/>
</dbReference>
<dbReference type="Proteomes" id="UP000223968">
    <property type="component" value="Unassembled WGS sequence"/>
</dbReference>
<protein>
    <submittedName>
        <fullName evidence="3">Uncharacterized protein</fullName>
    </submittedName>
</protein>
<organism evidence="3 4">
    <name type="scientific">Helicocarpus griseus UAMH5409</name>
    <dbReference type="NCBI Taxonomy" id="1447875"/>
    <lineage>
        <taxon>Eukaryota</taxon>
        <taxon>Fungi</taxon>
        <taxon>Dikarya</taxon>
        <taxon>Ascomycota</taxon>
        <taxon>Pezizomycotina</taxon>
        <taxon>Eurotiomycetes</taxon>
        <taxon>Eurotiomycetidae</taxon>
        <taxon>Onygenales</taxon>
        <taxon>Ajellomycetaceae</taxon>
        <taxon>Helicocarpus</taxon>
    </lineage>
</organism>
<evidence type="ECO:0000259" key="1">
    <source>
        <dbReference type="Pfam" id="PF13391"/>
    </source>
</evidence>
<dbReference type="STRING" id="1447875.A0A2B7WR85"/>
<feature type="domain" description="DUF7881" evidence="2">
    <location>
        <begin position="15"/>
        <end position="52"/>
    </location>
</feature>
<dbReference type="InterPro" id="IPR057203">
    <property type="entry name" value="DUF7881"/>
</dbReference>
<dbReference type="AlphaFoldDB" id="A0A2B7WR85"/>
<accession>A0A2B7WR85</accession>
<keyword evidence="4" id="KW-1185">Reference proteome</keyword>
<comment type="caution">
    <text evidence="3">The sequence shown here is derived from an EMBL/GenBank/DDBJ whole genome shotgun (WGS) entry which is preliminary data.</text>
</comment>
<gene>
    <name evidence="3" type="ORF">AJ79_08602</name>
</gene>
<dbReference type="EMBL" id="PDNB01000208">
    <property type="protein sequence ID" value="PGG99265.1"/>
    <property type="molecule type" value="Genomic_DNA"/>
</dbReference>
<sequence length="418" mass="47232">MTPPNLKPPQSLTLRNVHLYNDSGEVIGGVYQNGAITTANFYDMCSIFLQFNVDNPQWAIFSLQPYGSNGVKMPRYPAPLPNYPYADQTPIVVTYTQRSSLRRVPSRSPSTPRLTSQIRAREGGRCAVSNYGDIGLEAAHIFPVAGESIWNAMNRGGDWITDSCTPSANKIGGNGIWSPQNGLLLTSSLRMVFGLYKFAINPYNNYKITFFTEEKTALNLDGRRLRNSVINPTKIDGNDRVSDHALRWHFEQGVLKFMRGEAPEQWPDWEYDFAGGDEIGEIMEGPEPGERMELELFTRLGTGDDQGEGEGEELNRYHKKYSEMGEKVLVAHIAQRNLSSMDPAGLNIPFVAGRLKVPSSLDTELYAAVWSVWEFRREVIRHVKGKDEKPIVEIFLSTLHRIENIEGEETYTEDEWRN</sequence>
<name>A0A2B7WR85_9EURO</name>
<evidence type="ECO:0000313" key="4">
    <source>
        <dbReference type="Proteomes" id="UP000223968"/>
    </source>
</evidence>
<proteinExistence type="predicted"/>
<dbReference type="InterPro" id="IPR003615">
    <property type="entry name" value="HNH_nuc"/>
</dbReference>